<protein>
    <recommendedName>
        <fullName evidence="3">Phosphoesterase</fullName>
    </recommendedName>
</protein>
<evidence type="ECO:0000313" key="1">
    <source>
        <dbReference type="EMBL" id="MBD9356281.1"/>
    </source>
</evidence>
<gene>
    <name evidence="1" type="ORF">IE877_10325</name>
</gene>
<dbReference type="EMBL" id="JACXSS010000001">
    <property type="protein sequence ID" value="MBD9356281.1"/>
    <property type="molecule type" value="Genomic_DNA"/>
</dbReference>
<evidence type="ECO:0008006" key="3">
    <source>
        <dbReference type="Google" id="ProtNLM"/>
    </source>
</evidence>
<dbReference type="RefSeq" id="WP_192374650.1">
    <property type="nucleotide sequence ID" value="NZ_CAJHIV010000001.1"/>
</dbReference>
<organism evidence="1 2">
    <name type="scientific">Methylomonas albis</name>
    <dbReference type="NCBI Taxonomy" id="1854563"/>
    <lineage>
        <taxon>Bacteria</taxon>
        <taxon>Pseudomonadati</taxon>
        <taxon>Pseudomonadota</taxon>
        <taxon>Gammaproteobacteria</taxon>
        <taxon>Methylococcales</taxon>
        <taxon>Methylococcaceae</taxon>
        <taxon>Methylomonas</taxon>
    </lineage>
</organism>
<comment type="caution">
    <text evidence="1">The sequence shown here is derived from an EMBL/GenBank/DDBJ whole genome shotgun (WGS) entry which is preliminary data.</text>
</comment>
<evidence type="ECO:0000313" key="2">
    <source>
        <dbReference type="Proteomes" id="UP000652176"/>
    </source>
</evidence>
<keyword evidence="2" id="KW-1185">Reference proteome</keyword>
<reference evidence="1 2" key="1">
    <citation type="submission" date="2020-09" db="EMBL/GenBank/DDBJ databases">
        <title>Methylomonas albis sp. nov. and Methylomonas fluvii sp. nov.: Two cold-adapted methanotrophs from the River Elbe and an amended description of Methylovulum psychrotolerans strain Eb1.</title>
        <authorList>
            <person name="Bussmann I.K."/>
            <person name="Klings K.-W."/>
            <person name="Warnstedt J."/>
            <person name="Hoppert M."/>
            <person name="Saborowski A."/>
            <person name="Horn F."/>
            <person name="Liebner S."/>
        </authorList>
    </citation>
    <scope>NUCLEOTIDE SEQUENCE [LARGE SCALE GENOMIC DNA]</scope>
    <source>
        <strain evidence="1 2">EbA</strain>
    </source>
</reference>
<accession>A0ABR9CZH4</accession>
<dbReference type="InterPro" id="IPR017850">
    <property type="entry name" value="Alkaline_phosphatase_core_sf"/>
</dbReference>
<dbReference type="Gene3D" id="3.40.720.10">
    <property type="entry name" value="Alkaline Phosphatase, subunit A"/>
    <property type="match status" value="1"/>
</dbReference>
<name>A0ABR9CZH4_9GAMM</name>
<dbReference type="Proteomes" id="UP000652176">
    <property type="component" value="Unassembled WGS sequence"/>
</dbReference>
<sequence>MNFKVSTSLVTGAVLTAIGLTATLPSVSFAEHHYSVVRAALPKGAIEHILVIDLENENYNTTFGPNSPAVYLNKTLLSQGELITNYYGTSHVSAGNYISQVSGQGPTVAINNDCLNLGSLRNPPLVGGFEDVLPGLAAADQAAYPGQVVGDGCVFPAPSADAQGVITIGDQLDAKFSHGDRDQQDKEHRDAKNQKLTWRSYAEDMGNDPIRDYGTPDPMGGTTCAHPPIGGVDNSNSAAADDQYATRHNPFVYFHSVIDDQERCDRHVVPLGKLQVGSNGDADNFSGHLYEDLKRIETTPKFMLVSPNLCNDGHDATCIGPNVEGSKNAAGKNIGGLTAADLWLKHWMPMIFNSPAYQSGKMLVVLTFDESGLSDSTACSAIDQADCDAPNGPNVSNFGYSQVLGLFGLQQPPKTDNVYPGGGKIGAVVFNKHYIKPGSINTTGTYNHFSALRSYEDLLGLHEGGDDGLGHLGYASKDGLIPFGPDVFNNRHDDDRD</sequence>
<proteinExistence type="predicted"/>